<keyword evidence="1" id="KW-1133">Transmembrane helix</keyword>
<keyword evidence="4" id="KW-1185">Reference proteome</keyword>
<proteinExistence type="predicted"/>
<accession>A0AA40C604</accession>
<evidence type="ECO:0000256" key="1">
    <source>
        <dbReference type="SAM" id="Phobius"/>
    </source>
</evidence>
<protein>
    <recommendedName>
        <fullName evidence="2">DUF6594 domain-containing protein</fullName>
    </recommendedName>
</protein>
<dbReference type="EMBL" id="JAULSU010000002">
    <property type="protein sequence ID" value="KAK0626721.1"/>
    <property type="molecule type" value="Genomic_DNA"/>
</dbReference>
<dbReference type="Pfam" id="PF20237">
    <property type="entry name" value="DUF6594"/>
    <property type="match status" value="1"/>
</dbReference>
<evidence type="ECO:0000313" key="3">
    <source>
        <dbReference type="EMBL" id="KAK0626721.1"/>
    </source>
</evidence>
<dbReference type="AlphaFoldDB" id="A0AA40C604"/>
<evidence type="ECO:0000313" key="4">
    <source>
        <dbReference type="Proteomes" id="UP001175000"/>
    </source>
</evidence>
<organism evidence="3 4">
    <name type="scientific">Immersiella caudata</name>
    <dbReference type="NCBI Taxonomy" id="314043"/>
    <lineage>
        <taxon>Eukaryota</taxon>
        <taxon>Fungi</taxon>
        <taxon>Dikarya</taxon>
        <taxon>Ascomycota</taxon>
        <taxon>Pezizomycotina</taxon>
        <taxon>Sordariomycetes</taxon>
        <taxon>Sordariomycetidae</taxon>
        <taxon>Sordariales</taxon>
        <taxon>Lasiosphaeriaceae</taxon>
        <taxon>Immersiella</taxon>
    </lineage>
</organism>
<keyword evidence="1" id="KW-0472">Membrane</keyword>
<feature type="transmembrane region" description="Helical" evidence="1">
    <location>
        <begin position="178"/>
        <end position="200"/>
    </location>
</feature>
<evidence type="ECO:0000259" key="2">
    <source>
        <dbReference type="Pfam" id="PF20237"/>
    </source>
</evidence>
<keyword evidence="1" id="KW-0812">Transmembrane</keyword>
<gene>
    <name evidence="3" type="ORF">B0T14DRAFT_562604</name>
</gene>
<dbReference type="InterPro" id="IPR046529">
    <property type="entry name" value="DUF6594"/>
</dbReference>
<sequence>MPDRIDGTDVIRNFNVLGMRLMQYTGGRLAVLQQLLDEFDKEQNGIQNLTKYQMRLPGQLCEKGYYDMLVREMRTEYREYGELVRHYKEIGQLHPLSYRRVKQVFRLFLKTGLEYASLLWINTPHEAVSFSAQPPCLMVWFADTWLGELVLGAVATSHHPVDESGLKSGFIRLSVTTILHRGSTILFALAILIPTGILFLCELNRTSAYAVVVVSTLVFSLQINMEDRNKTLYAVCALSAVLVTVMSQMAGVSPEP</sequence>
<feature type="domain" description="DUF6594" evidence="2">
    <location>
        <begin position="9"/>
        <end position="243"/>
    </location>
</feature>
<comment type="caution">
    <text evidence="3">The sequence shown here is derived from an EMBL/GenBank/DDBJ whole genome shotgun (WGS) entry which is preliminary data.</text>
</comment>
<name>A0AA40C604_9PEZI</name>
<reference evidence="3" key="1">
    <citation type="submission" date="2023-06" db="EMBL/GenBank/DDBJ databases">
        <title>Genome-scale phylogeny and comparative genomics of the fungal order Sordariales.</title>
        <authorList>
            <consortium name="Lawrence Berkeley National Laboratory"/>
            <person name="Hensen N."/>
            <person name="Bonometti L."/>
            <person name="Westerberg I."/>
            <person name="Brannstrom I.O."/>
            <person name="Guillou S."/>
            <person name="Cros-Aarteil S."/>
            <person name="Calhoun S."/>
            <person name="Haridas S."/>
            <person name="Kuo A."/>
            <person name="Mondo S."/>
            <person name="Pangilinan J."/>
            <person name="Riley R."/>
            <person name="Labutti K."/>
            <person name="Andreopoulos B."/>
            <person name="Lipzen A."/>
            <person name="Chen C."/>
            <person name="Yanf M."/>
            <person name="Daum C."/>
            <person name="Ng V."/>
            <person name="Clum A."/>
            <person name="Steindorff A."/>
            <person name="Ohm R."/>
            <person name="Martin F."/>
            <person name="Silar P."/>
            <person name="Natvig D."/>
            <person name="Lalanne C."/>
            <person name="Gautier V."/>
            <person name="Ament-Velasquez S.L."/>
            <person name="Kruys A."/>
            <person name="Hutchinson M.I."/>
            <person name="Powell A.J."/>
            <person name="Barry K."/>
            <person name="Miller A.N."/>
            <person name="Grigoriev I.V."/>
            <person name="Debuchy R."/>
            <person name="Gladieux P."/>
            <person name="Thoren M.H."/>
            <person name="Johannesson H."/>
        </authorList>
    </citation>
    <scope>NUCLEOTIDE SEQUENCE</scope>
    <source>
        <strain evidence="3">CBS 606.72</strain>
    </source>
</reference>
<dbReference type="Proteomes" id="UP001175000">
    <property type="component" value="Unassembled WGS sequence"/>
</dbReference>
<feature type="transmembrane region" description="Helical" evidence="1">
    <location>
        <begin position="232"/>
        <end position="250"/>
    </location>
</feature>